<evidence type="ECO:0000259" key="9">
    <source>
        <dbReference type="PROSITE" id="PS50835"/>
    </source>
</evidence>
<proteinExistence type="inferred from homology"/>
<dbReference type="FunFam" id="2.60.40.10:FF:000107">
    <property type="entry name" value="Myosin, light chain kinase a"/>
    <property type="match status" value="1"/>
</dbReference>
<dbReference type="EMBL" id="CAJNOC010002199">
    <property type="protein sequence ID" value="CAF0918592.1"/>
    <property type="molecule type" value="Genomic_DNA"/>
</dbReference>
<keyword evidence="4" id="KW-0677">Repeat</keyword>
<keyword evidence="3 8" id="KW-0732">Signal</keyword>
<dbReference type="PANTHER" id="PTHR45930:SF4">
    <property type="entry name" value="ADHESION G PROTEIN-COUPLED RECEPTOR A3"/>
    <property type="match status" value="1"/>
</dbReference>
<evidence type="ECO:0000256" key="7">
    <source>
        <dbReference type="ARBA" id="ARBA00023319"/>
    </source>
</evidence>
<evidence type="ECO:0000256" key="4">
    <source>
        <dbReference type="ARBA" id="ARBA00022737"/>
    </source>
</evidence>
<dbReference type="InterPro" id="IPR013783">
    <property type="entry name" value="Ig-like_fold"/>
</dbReference>
<keyword evidence="11" id="KW-1185">Reference proteome</keyword>
<evidence type="ECO:0000256" key="2">
    <source>
        <dbReference type="ARBA" id="ARBA00022614"/>
    </source>
</evidence>
<feature type="signal peptide" evidence="8">
    <location>
        <begin position="1"/>
        <end position="18"/>
    </location>
</feature>
<comment type="similarity">
    <text evidence="1">Belongs to the G-protein coupled receptor 2 family. Adhesion G-protein coupled receptor (ADGR) subfamily.</text>
</comment>
<dbReference type="InterPro" id="IPR051963">
    <property type="entry name" value="Adhesion_GPCR_A"/>
</dbReference>
<evidence type="ECO:0000256" key="1">
    <source>
        <dbReference type="ARBA" id="ARBA00007343"/>
    </source>
</evidence>
<gene>
    <name evidence="10" type="ORF">OXX778_LOCUS12273</name>
</gene>
<dbReference type="SMART" id="SM00369">
    <property type="entry name" value="LRR_TYP"/>
    <property type="match status" value="5"/>
</dbReference>
<evidence type="ECO:0000256" key="8">
    <source>
        <dbReference type="SAM" id="SignalP"/>
    </source>
</evidence>
<dbReference type="Pfam" id="PF13855">
    <property type="entry name" value="LRR_8"/>
    <property type="match status" value="1"/>
</dbReference>
<evidence type="ECO:0000256" key="5">
    <source>
        <dbReference type="ARBA" id="ARBA00023157"/>
    </source>
</evidence>
<feature type="domain" description="Ig-like" evidence="9">
    <location>
        <begin position="239"/>
        <end position="329"/>
    </location>
</feature>
<organism evidence="10 11">
    <name type="scientific">Brachionus calyciflorus</name>
    <dbReference type="NCBI Taxonomy" id="104777"/>
    <lineage>
        <taxon>Eukaryota</taxon>
        <taxon>Metazoa</taxon>
        <taxon>Spiralia</taxon>
        <taxon>Gnathifera</taxon>
        <taxon>Rotifera</taxon>
        <taxon>Eurotatoria</taxon>
        <taxon>Monogononta</taxon>
        <taxon>Pseudotrocha</taxon>
        <taxon>Ploima</taxon>
        <taxon>Brachionidae</taxon>
        <taxon>Brachionus</taxon>
    </lineage>
</organism>
<dbReference type="Gene3D" id="2.60.40.10">
    <property type="entry name" value="Immunoglobulins"/>
    <property type="match status" value="1"/>
</dbReference>
<evidence type="ECO:0000313" key="11">
    <source>
        <dbReference type="Proteomes" id="UP000663879"/>
    </source>
</evidence>
<evidence type="ECO:0000256" key="3">
    <source>
        <dbReference type="ARBA" id="ARBA00022729"/>
    </source>
</evidence>
<dbReference type="SUPFAM" id="SSF52058">
    <property type="entry name" value="L domain-like"/>
    <property type="match status" value="1"/>
</dbReference>
<dbReference type="SUPFAM" id="SSF48726">
    <property type="entry name" value="Immunoglobulin"/>
    <property type="match status" value="1"/>
</dbReference>
<dbReference type="Gene3D" id="3.80.10.10">
    <property type="entry name" value="Ribonuclease Inhibitor"/>
    <property type="match status" value="2"/>
</dbReference>
<dbReference type="InterPro" id="IPR007110">
    <property type="entry name" value="Ig-like_dom"/>
</dbReference>
<accession>A0A814AWG5</accession>
<dbReference type="SMART" id="SM00409">
    <property type="entry name" value="IG"/>
    <property type="match status" value="1"/>
</dbReference>
<feature type="chain" id="PRO_5032639697" description="Ig-like domain-containing protein" evidence="8">
    <location>
        <begin position="19"/>
        <end position="384"/>
    </location>
</feature>
<dbReference type="GO" id="GO:0005886">
    <property type="term" value="C:plasma membrane"/>
    <property type="evidence" value="ECO:0007669"/>
    <property type="project" value="TreeGrafter"/>
</dbReference>
<dbReference type="InterPro" id="IPR003599">
    <property type="entry name" value="Ig_sub"/>
</dbReference>
<dbReference type="SMART" id="SM00408">
    <property type="entry name" value="IGc2"/>
    <property type="match status" value="1"/>
</dbReference>
<dbReference type="GO" id="GO:0007166">
    <property type="term" value="P:cell surface receptor signaling pathway"/>
    <property type="evidence" value="ECO:0007669"/>
    <property type="project" value="TreeGrafter"/>
</dbReference>
<dbReference type="PROSITE" id="PS50835">
    <property type="entry name" value="IG_LIKE"/>
    <property type="match status" value="1"/>
</dbReference>
<dbReference type="InterPro" id="IPR003598">
    <property type="entry name" value="Ig_sub2"/>
</dbReference>
<evidence type="ECO:0000256" key="6">
    <source>
        <dbReference type="ARBA" id="ARBA00023170"/>
    </source>
</evidence>
<dbReference type="AlphaFoldDB" id="A0A814AWG5"/>
<sequence length="384" mass="44317">MRFKIYIGIVLLIIEINGQIKNNCSDDFRCRCQTITATCSRSSLTTVPRIKENFIVFDLRNNLITKIKTGDFSNLRILKTLYINNNRITSIDANSFYGLDQLKDLYLFGNAIERIHPDAFVNLKNLNSLYLQQNRIKRIESGTFKNLINLERLLLNSNLIANFKEELVTSLTKLKTLRLEDNRLVCDCDMFWLWLAVNPNSNSYRIYNFALNAVCYSPDNLKNKKINYLSKKDFKCVEPIIVQVPKDIEISSNNINNEAKFECKAIGFPSPSIQWFKDGRQLFSEKYIQSENGSSLMINGPNENDVGTYECVAISNFGEARAQASLKINHESIDELEFNHQDSDVEFSNIFIDEDINIGENENIYQENSINGKFELILKRRLLC</sequence>
<dbReference type="InterPro" id="IPR013098">
    <property type="entry name" value="Ig_I-set"/>
</dbReference>
<dbReference type="Pfam" id="PF07679">
    <property type="entry name" value="I-set"/>
    <property type="match status" value="1"/>
</dbReference>
<reference evidence="10" key="1">
    <citation type="submission" date="2021-02" db="EMBL/GenBank/DDBJ databases">
        <authorList>
            <person name="Nowell W R."/>
        </authorList>
    </citation>
    <scope>NUCLEOTIDE SEQUENCE</scope>
    <source>
        <strain evidence="10">Ploen Becks lab</strain>
    </source>
</reference>
<dbReference type="Proteomes" id="UP000663879">
    <property type="component" value="Unassembled WGS sequence"/>
</dbReference>
<dbReference type="InterPro" id="IPR032675">
    <property type="entry name" value="LRR_dom_sf"/>
</dbReference>
<keyword evidence="7" id="KW-0393">Immunoglobulin domain</keyword>
<dbReference type="InterPro" id="IPR036179">
    <property type="entry name" value="Ig-like_dom_sf"/>
</dbReference>
<dbReference type="InterPro" id="IPR003591">
    <property type="entry name" value="Leu-rich_rpt_typical-subtyp"/>
</dbReference>
<dbReference type="PANTHER" id="PTHR45930">
    <property type="entry name" value="G-PROTEIN COUPLED RECEPTOR 124-LIKE PROTEIN"/>
    <property type="match status" value="1"/>
</dbReference>
<dbReference type="OrthoDB" id="6131022at2759"/>
<name>A0A814AWG5_9BILA</name>
<keyword evidence="2" id="KW-0433">Leucine-rich repeat</keyword>
<dbReference type="InterPro" id="IPR001611">
    <property type="entry name" value="Leu-rich_rpt"/>
</dbReference>
<comment type="caution">
    <text evidence="10">The sequence shown here is derived from an EMBL/GenBank/DDBJ whole genome shotgun (WGS) entry which is preliminary data.</text>
</comment>
<dbReference type="PROSITE" id="PS51450">
    <property type="entry name" value="LRR"/>
    <property type="match status" value="2"/>
</dbReference>
<keyword evidence="6" id="KW-0675">Receptor</keyword>
<keyword evidence="5" id="KW-1015">Disulfide bond</keyword>
<evidence type="ECO:0000313" key="10">
    <source>
        <dbReference type="EMBL" id="CAF0918592.1"/>
    </source>
</evidence>
<dbReference type="SMART" id="SM00365">
    <property type="entry name" value="LRR_SD22"/>
    <property type="match status" value="3"/>
</dbReference>
<protein>
    <recommendedName>
        <fullName evidence="9">Ig-like domain-containing protein</fullName>
    </recommendedName>
</protein>